<evidence type="ECO:0000256" key="3">
    <source>
        <dbReference type="ARBA" id="ARBA00011890"/>
    </source>
</evidence>
<sequence length="321" mass="35071">MTAGYRDESLITQVAGVHADHAAPGQVLTGRPTSSSTLPGLVVRMLRHGEIYDGADVLDLATGSGYSAALLSRLLGDAHVTSIDVDPYLTEAAAERLDRVGLHPKVVTCDGNGPLPGRYDRIVSMVAVRPIPVSWLEALRPGGRLVTCIANTSLIVTANKTDDGWAHGQIERDWAMFMPTRSGSGAYVSRLTDMYEAIRDQSGEDVRQGRYPVVDAGAGWELRSMLEVTAPGIEDRYEEDEDGRRTAWLLHEDGSWARASAQGTDCPTVHQAGPRRLWDIFDDLRFHWLASGSLPLYGARVSITPKGVIRVWRGTWKGVIR</sequence>
<evidence type="ECO:0000256" key="11">
    <source>
        <dbReference type="ARBA" id="ARBA00031350"/>
    </source>
</evidence>
<organism evidence="12 13">
    <name type="scientific">Nonomuraea guangzhouensis</name>
    <dbReference type="NCBI Taxonomy" id="1291555"/>
    <lineage>
        <taxon>Bacteria</taxon>
        <taxon>Bacillati</taxon>
        <taxon>Actinomycetota</taxon>
        <taxon>Actinomycetes</taxon>
        <taxon>Streptosporangiales</taxon>
        <taxon>Streptosporangiaceae</taxon>
        <taxon>Nonomuraea</taxon>
    </lineage>
</organism>
<reference evidence="13" key="1">
    <citation type="journal article" date="2019" name="Int. J. Syst. Evol. Microbiol.">
        <title>The Global Catalogue of Microorganisms (GCM) 10K type strain sequencing project: providing services to taxonomists for standard genome sequencing and annotation.</title>
        <authorList>
            <consortium name="The Broad Institute Genomics Platform"/>
            <consortium name="The Broad Institute Genome Sequencing Center for Infectious Disease"/>
            <person name="Wu L."/>
            <person name="Ma J."/>
        </authorList>
    </citation>
    <scope>NUCLEOTIDE SEQUENCE [LARGE SCALE GENOMIC DNA]</scope>
    <source>
        <strain evidence="13">CGMCC 1.15399</strain>
    </source>
</reference>
<protein>
    <recommendedName>
        <fullName evidence="4">Protein-L-isoaspartate O-methyltransferase</fullName>
        <ecNumber evidence="3">2.1.1.77</ecNumber>
    </recommendedName>
    <alternativeName>
        <fullName evidence="11">L-isoaspartyl protein carboxyl methyltransferase</fullName>
    </alternativeName>
    <alternativeName>
        <fullName evidence="9">Protein L-isoaspartyl methyltransferase</fullName>
    </alternativeName>
    <alternativeName>
        <fullName evidence="10">Protein-beta-aspartate methyltransferase</fullName>
    </alternativeName>
</protein>
<accession>A0ABW4FZZ1</accession>
<evidence type="ECO:0000256" key="2">
    <source>
        <dbReference type="ARBA" id="ARBA00005369"/>
    </source>
</evidence>
<dbReference type="GO" id="GO:0032259">
    <property type="term" value="P:methylation"/>
    <property type="evidence" value="ECO:0007669"/>
    <property type="project" value="UniProtKB-KW"/>
</dbReference>
<gene>
    <name evidence="12" type="ORF">ACFSJ0_02945</name>
</gene>
<evidence type="ECO:0000256" key="7">
    <source>
        <dbReference type="ARBA" id="ARBA00022679"/>
    </source>
</evidence>
<keyword evidence="8" id="KW-0949">S-adenosyl-L-methionine</keyword>
<evidence type="ECO:0000313" key="13">
    <source>
        <dbReference type="Proteomes" id="UP001597097"/>
    </source>
</evidence>
<comment type="subcellular location">
    <subcellularLocation>
        <location evidence="1">Cytoplasm</location>
    </subcellularLocation>
</comment>
<dbReference type="Gene3D" id="3.40.50.150">
    <property type="entry name" value="Vaccinia Virus protein VP39"/>
    <property type="match status" value="1"/>
</dbReference>
<evidence type="ECO:0000256" key="9">
    <source>
        <dbReference type="ARBA" id="ARBA00030757"/>
    </source>
</evidence>
<dbReference type="RefSeq" id="WP_246652110.1">
    <property type="nucleotide sequence ID" value="NZ_JAHKRM010000015.1"/>
</dbReference>
<dbReference type="SUPFAM" id="SSF53335">
    <property type="entry name" value="S-adenosyl-L-methionine-dependent methyltransferases"/>
    <property type="match status" value="1"/>
</dbReference>
<evidence type="ECO:0000313" key="12">
    <source>
        <dbReference type="EMBL" id="MFD1535973.1"/>
    </source>
</evidence>
<proteinExistence type="inferred from homology"/>
<dbReference type="PANTHER" id="PTHR11579">
    <property type="entry name" value="PROTEIN-L-ISOASPARTATE O-METHYLTRANSFERASE"/>
    <property type="match status" value="1"/>
</dbReference>
<keyword evidence="6 12" id="KW-0489">Methyltransferase</keyword>
<dbReference type="EMBL" id="JBHUCM010000004">
    <property type="protein sequence ID" value="MFD1535973.1"/>
    <property type="molecule type" value="Genomic_DNA"/>
</dbReference>
<dbReference type="CDD" id="cd02440">
    <property type="entry name" value="AdoMet_MTases"/>
    <property type="match status" value="1"/>
</dbReference>
<evidence type="ECO:0000256" key="1">
    <source>
        <dbReference type="ARBA" id="ARBA00004496"/>
    </source>
</evidence>
<dbReference type="EC" id="2.1.1.77" evidence="3"/>
<dbReference type="InterPro" id="IPR029063">
    <property type="entry name" value="SAM-dependent_MTases_sf"/>
</dbReference>
<keyword evidence="7" id="KW-0808">Transferase</keyword>
<evidence type="ECO:0000256" key="8">
    <source>
        <dbReference type="ARBA" id="ARBA00022691"/>
    </source>
</evidence>
<name>A0ABW4FZZ1_9ACTN</name>
<evidence type="ECO:0000256" key="6">
    <source>
        <dbReference type="ARBA" id="ARBA00022603"/>
    </source>
</evidence>
<dbReference type="Pfam" id="PF01135">
    <property type="entry name" value="PCMT"/>
    <property type="match status" value="1"/>
</dbReference>
<dbReference type="Proteomes" id="UP001597097">
    <property type="component" value="Unassembled WGS sequence"/>
</dbReference>
<evidence type="ECO:0000256" key="5">
    <source>
        <dbReference type="ARBA" id="ARBA00022490"/>
    </source>
</evidence>
<keyword evidence="5" id="KW-0963">Cytoplasm</keyword>
<dbReference type="PANTHER" id="PTHR11579:SF0">
    <property type="entry name" value="PROTEIN-L-ISOASPARTATE(D-ASPARTATE) O-METHYLTRANSFERASE"/>
    <property type="match status" value="1"/>
</dbReference>
<evidence type="ECO:0000256" key="10">
    <source>
        <dbReference type="ARBA" id="ARBA00031323"/>
    </source>
</evidence>
<dbReference type="GO" id="GO:0008168">
    <property type="term" value="F:methyltransferase activity"/>
    <property type="evidence" value="ECO:0007669"/>
    <property type="project" value="UniProtKB-KW"/>
</dbReference>
<dbReference type="InterPro" id="IPR000682">
    <property type="entry name" value="PCMT"/>
</dbReference>
<comment type="caution">
    <text evidence="12">The sequence shown here is derived from an EMBL/GenBank/DDBJ whole genome shotgun (WGS) entry which is preliminary data.</text>
</comment>
<keyword evidence="13" id="KW-1185">Reference proteome</keyword>
<comment type="similarity">
    <text evidence="2">Belongs to the methyltransferase superfamily. L-isoaspartyl/D-aspartyl protein methyltransferase family.</text>
</comment>
<evidence type="ECO:0000256" key="4">
    <source>
        <dbReference type="ARBA" id="ARBA00013346"/>
    </source>
</evidence>